<dbReference type="InterPro" id="IPR020846">
    <property type="entry name" value="MFS_dom"/>
</dbReference>
<gene>
    <name evidence="8" type="ORF">FB567DRAFT_45527</name>
</gene>
<evidence type="ECO:0000256" key="3">
    <source>
        <dbReference type="ARBA" id="ARBA00022989"/>
    </source>
</evidence>
<evidence type="ECO:0000256" key="4">
    <source>
        <dbReference type="ARBA" id="ARBA00023136"/>
    </source>
</evidence>
<proteinExistence type="predicted"/>
<dbReference type="Pfam" id="PF07690">
    <property type="entry name" value="MFS_1"/>
    <property type="match status" value="1"/>
</dbReference>
<dbReference type="AlphaFoldDB" id="A0A8K0RJ50"/>
<dbReference type="GO" id="GO:0005886">
    <property type="term" value="C:plasma membrane"/>
    <property type="evidence" value="ECO:0007669"/>
    <property type="project" value="TreeGrafter"/>
</dbReference>
<sequence length="603" mass="64459">MQDSGTNTTTIPSAPGLDKRHGAEADEEKRDNSSAKHVEANTGSGEKHQEADAKSTSSHDKTAVVHDVAVDGRASTSDEKAGDKPAEEDDDDESKYLSGFKLAILSLGLCLTTFVIALDNTIIATAIPKITSVFNSLEDVGWYGSSYLLTTTSLQPSFGKVYTYFDVKYTYLSALVIFEVGSIICAAATSSPMFIIGRAVAGAGAAALYSGGMTIIGFSVPLRKRAIYIAALSSMFGIASVVGPILGGAFTDRLSWRWCFWINLPFGAVSLAVVFFFFTNPERQYSHLPVKERLKHIDMAGAVFLICAIVSLLLALQWGGFTYEWSNSKVWGTLLGFFLMIAVFIFIQIKQGDRATIPIRVFKQQTVLVSCVFSALLSMALYTHIFYLPFYFQAIKGTTAEESGIRTIAYLVSITLSSIVIGGSITVVGWYAPFMWFGSAVFAIGAGMLYTLKVGSPAGQWIGYQVLAGVGAGAGVQIPFVAVQVVTSQKDMPTANACVMFFNSLGGALSISIAQNIFVNTLGKEIPKYAPGFDARIIANAGATNLRNVVPAELLPGVLEGYNRSIVTAFILAIATSAIAFFVSLGMEQKSVKGKKIELGGAA</sequence>
<accession>A0A8K0RJ50</accession>
<dbReference type="OrthoDB" id="10021397at2759"/>
<evidence type="ECO:0000256" key="5">
    <source>
        <dbReference type="SAM" id="MobiDB-lite"/>
    </source>
</evidence>
<comment type="caution">
    <text evidence="8">The sequence shown here is derived from an EMBL/GenBank/DDBJ whole genome shotgun (WGS) entry which is preliminary data.</text>
</comment>
<dbReference type="Proteomes" id="UP000813461">
    <property type="component" value="Unassembled WGS sequence"/>
</dbReference>
<dbReference type="PANTHER" id="PTHR23501">
    <property type="entry name" value="MAJOR FACILITATOR SUPERFAMILY"/>
    <property type="match status" value="1"/>
</dbReference>
<feature type="transmembrane region" description="Helical" evidence="6">
    <location>
        <begin position="408"/>
        <end position="427"/>
    </location>
</feature>
<feature type="transmembrane region" description="Helical" evidence="6">
    <location>
        <begin position="498"/>
        <end position="518"/>
    </location>
</feature>
<dbReference type="CDD" id="cd17502">
    <property type="entry name" value="MFS_Azr1_MDR_like"/>
    <property type="match status" value="1"/>
</dbReference>
<dbReference type="InterPro" id="IPR011701">
    <property type="entry name" value="MFS"/>
</dbReference>
<evidence type="ECO:0000256" key="1">
    <source>
        <dbReference type="ARBA" id="ARBA00004141"/>
    </source>
</evidence>
<dbReference type="FunFam" id="1.20.1250.20:FF:000196">
    <property type="entry name" value="MFS toxin efflux pump (AflT)"/>
    <property type="match status" value="1"/>
</dbReference>
<comment type="subcellular location">
    <subcellularLocation>
        <location evidence="1">Membrane</location>
        <topology evidence="1">Multi-pass membrane protein</topology>
    </subcellularLocation>
</comment>
<evidence type="ECO:0000256" key="2">
    <source>
        <dbReference type="ARBA" id="ARBA00022692"/>
    </source>
</evidence>
<reference evidence="8" key="1">
    <citation type="journal article" date="2021" name="Nat. Commun.">
        <title>Genetic determinants of endophytism in the Arabidopsis root mycobiome.</title>
        <authorList>
            <person name="Mesny F."/>
            <person name="Miyauchi S."/>
            <person name="Thiergart T."/>
            <person name="Pickel B."/>
            <person name="Atanasova L."/>
            <person name="Karlsson M."/>
            <person name="Huettel B."/>
            <person name="Barry K.W."/>
            <person name="Haridas S."/>
            <person name="Chen C."/>
            <person name="Bauer D."/>
            <person name="Andreopoulos W."/>
            <person name="Pangilinan J."/>
            <person name="LaButti K."/>
            <person name="Riley R."/>
            <person name="Lipzen A."/>
            <person name="Clum A."/>
            <person name="Drula E."/>
            <person name="Henrissat B."/>
            <person name="Kohler A."/>
            <person name="Grigoriev I.V."/>
            <person name="Martin F.M."/>
            <person name="Hacquard S."/>
        </authorList>
    </citation>
    <scope>NUCLEOTIDE SEQUENCE</scope>
    <source>
        <strain evidence="8">MPI-SDFR-AT-0120</strain>
    </source>
</reference>
<keyword evidence="3 6" id="KW-1133">Transmembrane helix</keyword>
<feature type="transmembrane region" description="Helical" evidence="6">
    <location>
        <begin position="195"/>
        <end position="220"/>
    </location>
</feature>
<feature type="transmembrane region" description="Helical" evidence="6">
    <location>
        <begin position="330"/>
        <end position="347"/>
    </location>
</feature>
<feature type="transmembrane region" description="Helical" evidence="6">
    <location>
        <begin position="258"/>
        <end position="278"/>
    </location>
</feature>
<keyword evidence="4 6" id="KW-0472">Membrane</keyword>
<feature type="domain" description="Major facilitator superfamily (MFS) profile" evidence="7">
    <location>
        <begin position="105"/>
        <end position="592"/>
    </location>
</feature>
<feature type="transmembrane region" description="Helical" evidence="6">
    <location>
        <begin position="299"/>
        <end position="318"/>
    </location>
</feature>
<dbReference type="EMBL" id="JAGMVJ010000001">
    <property type="protein sequence ID" value="KAH7095972.1"/>
    <property type="molecule type" value="Genomic_DNA"/>
</dbReference>
<dbReference type="GO" id="GO:0022857">
    <property type="term" value="F:transmembrane transporter activity"/>
    <property type="evidence" value="ECO:0007669"/>
    <property type="project" value="InterPro"/>
</dbReference>
<evidence type="ECO:0000256" key="6">
    <source>
        <dbReference type="SAM" id="Phobius"/>
    </source>
</evidence>
<dbReference type="PROSITE" id="PS50850">
    <property type="entry name" value="MFS"/>
    <property type="match status" value="1"/>
</dbReference>
<evidence type="ECO:0000259" key="7">
    <source>
        <dbReference type="PROSITE" id="PS50850"/>
    </source>
</evidence>
<feature type="region of interest" description="Disordered" evidence="5">
    <location>
        <begin position="1"/>
        <end position="93"/>
    </location>
</feature>
<feature type="transmembrane region" description="Helical" evidence="6">
    <location>
        <begin position="102"/>
        <end position="128"/>
    </location>
</feature>
<feature type="transmembrane region" description="Helical" evidence="6">
    <location>
        <begin position="227"/>
        <end position="246"/>
    </location>
</feature>
<dbReference type="PANTHER" id="PTHR23501:SF198">
    <property type="entry name" value="AZOLE RESISTANCE PROTEIN 1-RELATED"/>
    <property type="match status" value="1"/>
</dbReference>
<protein>
    <submittedName>
        <fullName evidence="8">MFS transporter</fullName>
    </submittedName>
</protein>
<organism evidence="8 9">
    <name type="scientific">Paraphoma chrysanthemicola</name>
    <dbReference type="NCBI Taxonomy" id="798071"/>
    <lineage>
        <taxon>Eukaryota</taxon>
        <taxon>Fungi</taxon>
        <taxon>Dikarya</taxon>
        <taxon>Ascomycota</taxon>
        <taxon>Pezizomycotina</taxon>
        <taxon>Dothideomycetes</taxon>
        <taxon>Pleosporomycetidae</taxon>
        <taxon>Pleosporales</taxon>
        <taxon>Pleosporineae</taxon>
        <taxon>Phaeosphaeriaceae</taxon>
        <taxon>Paraphoma</taxon>
    </lineage>
</organism>
<feature type="transmembrane region" description="Helical" evidence="6">
    <location>
        <begin position="566"/>
        <end position="587"/>
    </location>
</feature>
<feature type="compositionally biased region" description="Polar residues" evidence="5">
    <location>
        <begin position="1"/>
        <end position="12"/>
    </location>
</feature>
<evidence type="ECO:0000313" key="8">
    <source>
        <dbReference type="EMBL" id="KAH7095972.1"/>
    </source>
</evidence>
<keyword evidence="9" id="KW-1185">Reference proteome</keyword>
<feature type="transmembrane region" description="Helical" evidence="6">
    <location>
        <begin position="140"/>
        <end position="158"/>
    </location>
</feature>
<feature type="transmembrane region" description="Helical" evidence="6">
    <location>
        <begin position="367"/>
        <end position="388"/>
    </location>
</feature>
<name>A0A8K0RJ50_9PLEO</name>
<feature type="compositionally biased region" description="Basic and acidic residues" evidence="5">
    <location>
        <begin position="17"/>
        <end position="85"/>
    </location>
</feature>
<evidence type="ECO:0000313" key="9">
    <source>
        <dbReference type="Proteomes" id="UP000813461"/>
    </source>
</evidence>
<dbReference type="InterPro" id="IPR036259">
    <property type="entry name" value="MFS_trans_sf"/>
</dbReference>
<feature type="transmembrane region" description="Helical" evidence="6">
    <location>
        <begin position="434"/>
        <end position="452"/>
    </location>
</feature>
<dbReference type="SUPFAM" id="SSF103473">
    <property type="entry name" value="MFS general substrate transporter"/>
    <property type="match status" value="1"/>
</dbReference>
<dbReference type="Gene3D" id="1.20.1250.20">
    <property type="entry name" value="MFS general substrate transporter like domains"/>
    <property type="match status" value="2"/>
</dbReference>
<keyword evidence="2 6" id="KW-0812">Transmembrane</keyword>
<feature type="transmembrane region" description="Helical" evidence="6">
    <location>
        <begin position="464"/>
        <end position="486"/>
    </location>
</feature>
<feature type="transmembrane region" description="Helical" evidence="6">
    <location>
        <begin position="170"/>
        <end position="189"/>
    </location>
</feature>